<dbReference type="Gramene" id="KFK23334">
    <property type="protein sequence ID" value="KFK23334"/>
    <property type="gene ID" value="AALP_AAs59035U000100"/>
</dbReference>
<proteinExistence type="predicted"/>
<evidence type="ECO:0000256" key="1">
    <source>
        <dbReference type="SAM" id="MobiDB-lite"/>
    </source>
</evidence>
<keyword evidence="3" id="KW-1185">Reference proteome</keyword>
<name>A0A087G0D2_ARAAL</name>
<dbReference type="AlphaFoldDB" id="A0A087G0D2"/>
<evidence type="ECO:0000313" key="3">
    <source>
        <dbReference type="Proteomes" id="UP000029120"/>
    </source>
</evidence>
<feature type="compositionally biased region" description="Polar residues" evidence="1">
    <location>
        <begin position="76"/>
        <end position="87"/>
    </location>
</feature>
<evidence type="ECO:0000313" key="2">
    <source>
        <dbReference type="EMBL" id="KFK23334.1"/>
    </source>
</evidence>
<dbReference type="eggNOG" id="KOG1839">
    <property type="taxonomic scope" value="Eukaryota"/>
</dbReference>
<gene>
    <name evidence="2" type="ORF">AALP_AAs59035U000100</name>
</gene>
<organism evidence="2 3">
    <name type="scientific">Arabis alpina</name>
    <name type="common">Alpine rock-cress</name>
    <dbReference type="NCBI Taxonomy" id="50452"/>
    <lineage>
        <taxon>Eukaryota</taxon>
        <taxon>Viridiplantae</taxon>
        <taxon>Streptophyta</taxon>
        <taxon>Embryophyta</taxon>
        <taxon>Tracheophyta</taxon>
        <taxon>Spermatophyta</taxon>
        <taxon>Magnoliopsida</taxon>
        <taxon>eudicotyledons</taxon>
        <taxon>Gunneridae</taxon>
        <taxon>Pentapetalae</taxon>
        <taxon>rosids</taxon>
        <taxon>malvids</taxon>
        <taxon>Brassicales</taxon>
        <taxon>Brassicaceae</taxon>
        <taxon>Arabideae</taxon>
        <taxon>Arabis</taxon>
    </lineage>
</organism>
<reference evidence="3" key="1">
    <citation type="journal article" date="2015" name="Nat. Plants">
        <title>Genome expansion of Arabis alpina linked with retrotransposition and reduced symmetric DNA methylation.</title>
        <authorList>
            <person name="Willing E.M."/>
            <person name="Rawat V."/>
            <person name="Mandakova T."/>
            <person name="Maumus F."/>
            <person name="James G.V."/>
            <person name="Nordstroem K.J."/>
            <person name="Becker C."/>
            <person name="Warthmann N."/>
            <person name="Chica C."/>
            <person name="Szarzynska B."/>
            <person name="Zytnicki M."/>
            <person name="Albani M.C."/>
            <person name="Kiefer C."/>
            <person name="Bergonzi S."/>
            <person name="Castaings L."/>
            <person name="Mateos J.L."/>
            <person name="Berns M.C."/>
            <person name="Bujdoso N."/>
            <person name="Piofczyk T."/>
            <person name="de Lorenzo L."/>
            <person name="Barrero-Sicilia C."/>
            <person name="Mateos I."/>
            <person name="Piednoel M."/>
            <person name="Hagmann J."/>
            <person name="Chen-Min-Tao R."/>
            <person name="Iglesias-Fernandez R."/>
            <person name="Schuster S.C."/>
            <person name="Alonso-Blanco C."/>
            <person name="Roudier F."/>
            <person name="Carbonero P."/>
            <person name="Paz-Ares J."/>
            <person name="Davis S.J."/>
            <person name="Pecinka A."/>
            <person name="Quesneville H."/>
            <person name="Colot V."/>
            <person name="Lysak M.A."/>
            <person name="Weigel D."/>
            <person name="Coupland G."/>
            <person name="Schneeberger K."/>
        </authorList>
    </citation>
    <scope>NUCLEOTIDE SEQUENCE [LARGE SCALE GENOMIC DNA]</scope>
    <source>
        <strain evidence="3">cv. Pajares</strain>
    </source>
</reference>
<feature type="non-terminal residue" evidence="2">
    <location>
        <position position="1"/>
    </location>
</feature>
<feature type="region of interest" description="Disordered" evidence="1">
    <location>
        <begin position="64"/>
        <end position="137"/>
    </location>
</feature>
<dbReference type="OrthoDB" id="1414216at2759"/>
<dbReference type="Proteomes" id="UP000029120">
    <property type="component" value="Unassembled WGS sequence"/>
</dbReference>
<dbReference type="EMBL" id="KL980041">
    <property type="protein sequence ID" value="KFK23334.1"/>
    <property type="molecule type" value="Genomic_DNA"/>
</dbReference>
<protein>
    <submittedName>
        <fullName evidence="2">Uncharacterized protein</fullName>
    </submittedName>
</protein>
<accession>A0A087G0D2</accession>
<sequence>QAHPDLVHAFQNAAATGRSNALNAAVLGEAQPQPRGRGFDERAARAAAEVRKKAAAKGLLGRPHVGVPVQAMPPLSQLQNKINTGAADSSEKSGVNGGAKVEEKKASSKNGKTPNVAPAGLGTGLTSLDRKKQKAKK</sequence>